<dbReference type="PANTHER" id="PTHR47456">
    <property type="entry name" value="PHD-TYPE DOMAIN-CONTAINING PROTEIN"/>
    <property type="match status" value="1"/>
</dbReference>
<dbReference type="EMBL" id="MU825878">
    <property type="protein sequence ID" value="KAJ7386131.1"/>
    <property type="molecule type" value="Genomic_DNA"/>
</dbReference>
<dbReference type="GO" id="GO:0003700">
    <property type="term" value="F:DNA-binding transcription factor activity"/>
    <property type="evidence" value="ECO:0007669"/>
    <property type="project" value="InterPro"/>
</dbReference>
<reference evidence="3" key="1">
    <citation type="submission" date="2023-01" db="EMBL/GenBank/DDBJ databases">
        <title>Genome assembly of the deep-sea coral Lophelia pertusa.</title>
        <authorList>
            <person name="Herrera S."/>
            <person name="Cordes E."/>
        </authorList>
    </citation>
    <scope>NUCLEOTIDE SEQUENCE</scope>
    <source>
        <strain evidence="3">USNM1676648</strain>
        <tissue evidence="3">Polyp</tissue>
    </source>
</reference>
<dbReference type="Proteomes" id="UP001163046">
    <property type="component" value="Unassembled WGS sequence"/>
</dbReference>
<dbReference type="Pfam" id="PF15299">
    <property type="entry name" value="ALS2CR8"/>
    <property type="match status" value="1"/>
</dbReference>
<evidence type="ECO:0000256" key="1">
    <source>
        <dbReference type="SAM" id="MobiDB-lite"/>
    </source>
</evidence>
<evidence type="ECO:0000313" key="3">
    <source>
        <dbReference type="EMBL" id="KAJ7386131.1"/>
    </source>
</evidence>
<proteinExistence type="predicted"/>
<name>A0A9W9ZQM5_9CNID</name>
<keyword evidence="2" id="KW-0472">Membrane</keyword>
<feature type="transmembrane region" description="Helical" evidence="2">
    <location>
        <begin position="154"/>
        <end position="176"/>
    </location>
</feature>
<gene>
    <name evidence="3" type="ORF">OS493_012475</name>
</gene>
<keyword evidence="4" id="KW-1185">Reference proteome</keyword>
<comment type="caution">
    <text evidence="3">The sequence shown here is derived from an EMBL/GenBank/DDBJ whole genome shotgun (WGS) entry which is preliminary data.</text>
</comment>
<dbReference type="PANTHER" id="PTHR47456:SF1">
    <property type="entry name" value="PHD-TYPE DOMAIN-CONTAINING PROTEIN"/>
    <property type="match status" value="1"/>
</dbReference>
<dbReference type="AlphaFoldDB" id="A0A9W9ZQM5"/>
<keyword evidence="2" id="KW-0812">Transmembrane</keyword>
<organism evidence="3 4">
    <name type="scientific">Desmophyllum pertusum</name>
    <dbReference type="NCBI Taxonomy" id="174260"/>
    <lineage>
        <taxon>Eukaryota</taxon>
        <taxon>Metazoa</taxon>
        <taxon>Cnidaria</taxon>
        <taxon>Anthozoa</taxon>
        <taxon>Hexacorallia</taxon>
        <taxon>Scleractinia</taxon>
        <taxon>Caryophylliina</taxon>
        <taxon>Caryophylliidae</taxon>
        <taxon>Desmophyllum</taxon>
    </lineage>
</organism>
<accession>A0A9W9ZQM5</accession>
<evidence type="ECO:0000256" key="2">
    <source>
        <dbReference type="SAM" id="Phobius"/>
    </source>
</evidence>
<sequence length="226" mass="25995">MQRIDARPVQKINELVKESVTSVAEMERHLHYYVKKELFSGMPVPNPANRRFVPSRHDIYNFMVTCTEIGVASDVSMLTDEEDAMQTSLISQAINKVNPLYASISGHPFESEEIDESFDSSNTQSCDESSDESNEYRSDEETMSILNNGGGCHFSVFGCFAVLWQFQLYYFAYLIVKGARQHADLQWQLNFVQVQLHHLQWLQNNNHPDMEESEDEGIYSGEEYVK</sequence>
<feature type="region of interest" description="Disordered" evidence="1">
    <location>
        <begin position="113"/>
        <end position="140"/>
    </location>
</feature>
<feature type="region of interest" description="Disordered" evidence="1">
    <location>
        <begin position="206"/>
        <end position="226"/>
    </location>
</feature>
<dbReference type="InterPro" id="IPR029309">
    <property type="entry name" value="CaRF"/>
</dbReference>
<evidence type="ECO:0000313" key="4">
    <source>
        <dbReference type="Proteomes" id="UP001163046"/>
    </source>
</evidence>
<protein>
    <submittedName>
        <fullName evidence="3">Uncharacterized protein</fullName>
    </submittedName>
</protein>
<keyword evidence="2" id="KW-1133">Transmembrane helix</keyword>